<dbReference type="RefSeq" id="WP_036597382.1">
    <property type="nucleotide sequence ID" value="NZ_JAHXPO010000011.1"/>
</dbReference>
<evidence type="ECO:0000313" key="2">
    <source>
        <dbReference type="EMBL" id="PKZ69252.1"/>
    </source>
</evidence>
<dbReference type="Gene3D" id="1.10.1220.10">
    <property type="entry name" value="Met repressor-like"/>
    <property type="match status" value="1"/>
</dbReference>
<accession>A0A2I1RFJ9</accession>
<evidence type="ECO:0000313" key="1">
    <source>
        <dbReference type="EMBL" id="PKZ67911.1"/>
    </source>
</evidence>
<name>A0A2I1RFJ9_FAUOS</name>
<dbReference type="SUPFAM" id="SSF47598">
    <property type="entry name" value="Ribbon-helix-helix"/>
    <property type="match status" value="1"/>
</dbReference>
<dbReference type="Proteomes" id="UP000234914">
    <property type="component" value="Unassembled WGS sequence"/>
</dbReference>
<sequence length="112" mass="12677">MNNIMMIDNHKAKISYDPEIQMFRGEFIGLNGGADFYSDSVAGLESEGRQSLNTFFEVCKEQGIDPYQSYSGKFLTRLPSELHQQIANKAQEQGKSLNQWISEVLSREVSHA</sequence>
<dbReference type="EMBL" id="PKJS01000004">
    <property type="protein sequence ID" value="PKZ69252.1"/>
    <property type="molecule type" value="Genomic_DNA"/>
</dbReference>
<proteinExistence type="predicted"/>
<gene>
    <name evidence="2" type="ORF">CYJ96_03730</name>
    <name evidence="1" type="ORF">CYJ96_11295</name>
</gene>
<dbReference type="InterPro" id="IPR013321">
    <property type="entry name" value="Arc_rbn_hlx_hlx"/>
</dbReference>
<evidence type="ECO:0000313" key="3">
    <source>
        <dbReference type="Proteomes" id="UP000234914"/>
    </source>
</evidence>
<organism evidence="1 3">
    <name type="scientific">Faucicola osloensis</name>
    <name type="common">Moraxella osloensis</name>
    <dbReference type="NCBI Taxonomy" id="34062"/>
    <lineage>
        <taxon>Bacteria</taxon>
        <taxon>Pseudomonadati</taxon>
        <taxon>Pseudomonadota</taxon>
        <taxon>Gammaproteobacteria</taxon>
        <taxon>Moraxellales</taxon>
        <taxon>Moraxellaceae</taxon>
        <taxon>Faucicola</taxon>
    </lineage>
</organism>
<dbReference type="InterPro" id="IPR010985">
    <property type="entry name" value="Ribbon_hlx_hlx"/>
</dbReference>
<dbReference type="Pfam" id="PF05534">
    <property type="entry name" value="HicB"/>
    <property type="match status" value="1"/>
</dbReference>
<dbReference type="AlphaFoldDB" id="A0A2I1RFJ9"/>
<dbReference type="InterPro" id="IPR008651">
    <property type="entry name" value="Uncharacterised_HicB"/>
</dbReference>
<dbReference type="GO" id="GO:0006355">
    <property type="term" value="P:regulation of DNA-templated transcription"/>
    <property type="evidence" value="ECO:0007669"/>
    <property type="project" value="InterPro"/>
</dbReference>
<reference evidence="1 3" key="1">
    <citation type="submission" date="2017-12" db="EMBL/GenBank/DDBJ databases">
        <title>Phylogenetic diversity of female urinary microbiome.</title>
        <authorList>
            <person name="Thomas-White K."/>
            <person name="Wolfe A.J."/>
        </authorList>
    </citation>
    <scope>NUCLEOTIDE SEQUENCE [LARGE SCALE GENOMIC DNA]</scope>
    <source>
        <strain evidence="1 3">UMB0416</strain>
    </source>
</reference>
<dbReference type="EMBL" id="PKJS01000018">
    <property type="protein sequence ID" value="PKZ67911.1"/>
    <property type="molecule type" value="Genomic_DNA"/>
</dbReference>
<comment type="caution">
    <text evidence="1">The sequence shown here is derived from an EMBL/GenBank/DDBJ whole genome shotgun (WGS) entry which is preliminary data.</text>
</comment>
<protein>
    <submittedName>
        <fullName evidence="1">Type II toxin-antitoxin system HicB family antitoxin</fullName>
    </submittedName>
</protein>